<organism evidence="1 2">
    <name type="scientific">Faecalibacterium prausnitzii M21/2</name>
    <dbReference type="NCBI Taxonomy" id="411485"/>
    <lineage>
        <taxon>Bacteria</taxon>
        <taxon>Bacillati</taxon>
        <taxon>Bacillota</taxon>
        <taxon>Clostridia</taxon>
        <taxon>Eubacteriales</taxon>
        <taxon>Oscillospiraceae</taxon>
        <taxon>Faecalibacterium</taxon>
    </lineage>
</organism>
<dbReference type="EMBL" id="ABED02000029">
    <property type="protein sequence ID" value="EDP19723.1"/>
    <property type="molecule type" value="Genomic_DNA"/>
</dbReference>
<dbReference type="AlphaFoldDB" id="A8SEP0"/>
<sequence>MVQRCAAPGLCPLPGAGPLLFHAAHALIIKRTADNNFTLSLVYTRTRGAVNGTAGFYTNSPPGQCVGKCSKWNTFRQGRTLHKAEISQFFQQPLAVLTGVWYDTGHTFVTLTICFG</sequence>
<comment type="caution">
    <text evidence="1">The sequence shown here is derived from an EMBL/GenBank/DDBJ whole genome shotgun (WGS) entry which is preliminary data.</text>
</comment>
<accession>A8SEP0</accession>
<protein>
    <submittedName>
        <fullName evidence="1">Uncharacterized protein</fullName>
    </submittedName>
</protein>
<proteinExistence type="predicted"/>
<evidence type="ECO:0000313" key="2">
    <source>
        <dbReference type="Proteomes" id="UP000005945"/>
    </source>
</evidence>
<dbReference type="HOGENOM" id="CLU_2093191_0_0_9"/>
<reference evidence="1 2" key="2">
    <citation type="submission" date="2007-09" db="EMBL/GenBank/DDBJ databases">
        <authorList>
            <person name="Fulton L."/>
            <person name="Clifton S."/>
            <person name="Fulton B."/>
            <person name="Xu J."/>
            <person name="Minx P."/>
            <person name="Pepin K.H."/>
            <person name="Johnson M."/>
            <person name="Thiruvilangam P."/>
            <person name="Bhonagiri V."/>
            <person name="Nash W.E."/>
            <person name="Mardis E.R."/>
            <person name="Wilson R.K."/>
        </authorList>
    </citation>
    <scope>NUCLEOTIDE SEQUENCE [LARGE SCALE GENOMIC DNA]</scope>
    <source>
        <strain evidence="1 2">M21/2</strain>
    </source>
</reference>
<evidence type="ECO:0000313" key="1">
    <source>
        <dbReference type="EMBL" id="EDP19723.1"/>
    </source>
</evidence>
<reference evidence="1 2" key="1">
    <citation type="submission" date="2007-09" db="EMBL/GenBank/DDBJ databases">
        <title>Draft genome sequence of Faecalibacterium prausnitzii M21/2.</title>
        <authorList>
            <person name="Sudarsanam P."/>
            <person name="Ley R."/>
            <person name="Guruge J."/>
            <person name="Turnbaugh P.J."/>
            <person name="Mahowald M."/>
            <person name="Liep D."/>
            <person name="Gordon J."/>
        </authorList>
    </citation>
    <scope>NUCLEOTIDE SEQUENCE [LARGE SCALE GENOMIC DNA]</scope>
    <source>
        <strain evidence="1 2">M21/2</strain>
    </source>
</reference>
<dbReference type="Proteomes" id="UP000005945">
    <property type="component" value="Unassembled WGS sequence"/>
</dbReference>
<name>A8SEP0_9FIRM</name>
<gene>
    <name evidence="1" type="ORF">FAEPRAM212_02502</name>
</gene>